<organism evidence="2 3">
    <name type="scientific">Colletotrichum nymphaeae SA-01</name>
    <dbReference type="NCBI Taxonomy" id="1460502"/>
    <lineage>
        <taxon>Eukaryota</taxon>
        <taxon>Fungi</taxon>
        <taxon>Dikarya</taxon>
        <taxon>Ascomycota</taxon>
        <taxon>Pezizomycotina</taxon>
        <taxon>Sordariomycetes</taxon>
        <taxon>Hypocreomycetidae</taxon>
        <taxon>Glomerellales</taxon>
        <taxon>Glomerellaceae</taxon>
        <taxon>Colletotrichum</taxon>
        <taxon>Colletotrichum acutatum species complex</taxon>
    </lineage>
</organism>
<name>A0A135T3I1_9PEZI</name>
<dbReference type="AlphaFoldDB" id="A0A135T3I1"/>
<sequence length="79" mass="9147">MARFVETARRHPAGLKGRRRRSKRSRATRMEWAEQRVVAAARHVRRGQEQPSTAHEQRVNTAFAGDDDNDDFAACRRTE</sequence>
<feature type="region of interest" description="Disordered" evidence="1">
    <location>
        <begin position="43"/>
        <end position="79"/>
    </location>
</feature>
<keyword evidence="3" id="KW-1185">Reference proteome</keyword>
<evidence type="ECO:0000256" key="1">
    <source>
        <dbReference type="SAM" id="MobiDB-lite"/>
    </source>
</evidence>
<feature type="compositionally biased region" description="Basic residues" evidence="1">
    <location>
        <begin position="10"/>
        <end position="27"/>
    </location>
</feature>
<comment type="caution">
    <text evidence="2">The sequence shown here is derived from an EMBL/GenBank/DDBJ whole genome shotgun (WGS) entry which is preliminary data.</text>
</comment>
<evidence type="ECO:0000313" key="2">
    <source>
        <dbReference type="EMBL" id="KXH42718.1"/>
    </source>
</evidence>
<gene>
    <name evidence="2" type="ORF">CNYM01_06033</name>
</gene>
<accession>A0A135T3I1</accession>
<dbReference type="Proteomes" id="UP000070054">
    <property type="component" value="Unassembled WGS sequence"/>
</dbReference>
<dbReference type="EMBL" id="JEMN01001247">
    <property type="protein sequence ID" value="KXH42718.1"/>
    <property type="molecule type" value="Genomic_DNA"/>
</dbReference>
<feature type="region of interest" description="Disordered" evidence="1">
    <location>
        <begin position="1"/>
        <end position="29"/>
    </location>
</feature>
<reference evidence="2 3" key="1">
    <citation type="submission" date="2014-02" db="EMBL/GenBank/DDBJ databases">
        <title>The genome sequence of Colletotrichum nymphaeae SA-01.</title>
        <authorList>
            <person name="Baroncelli R."/>
            <person name="Thon M.R."/>
        </authorList>
    </citation>
    <scope>NUCLEOTIDE SEQUENCE [LARGE SCALE GENOMIC DNA]</scope>
    <source>
        <strain evidence="2 3">SA-01</strain>
    </source>
</reference>
<evidence type="ECO:0000313" key="3">
    <source>
        <dbReference type="Proteomes" id="UP000070054"/>
    </source>
</evidence>
<proteinExistence type="predicted"/>
<protein>
    <submittedName>
        <fullName evidence="2">Uncharacterized protein</fullName>
    </submittedName>
</protein>